<organism evidence="1">
    <name type="scientific">freshwater metagenome</name>
    <dbReference type="NCBI Taxonomy" id="449393"/>
    <lineage>
        <taxon>unclassified sequences</taxon>
        <taxon>metagenomes</taxon>
        <taxon>ecological metagenomes</taxon>
    </lineage>
</organism>
<protein>
    <submittedName>
        <fullName evidence="1">Unannotated protein</fullName>
    </submittedName>
</protein>
<gene>
    <name evidence="1" type="ORF">UFOPK4237_00066</name>
</gene>
<dbReference type="AlphaFoldDB" id="A0A6J7RYL1"/>
<dbReference type="EMBL" id="CAFBPZ010000002">
    <property type="protein sequence ID" value="CAB5033370.1"/>
    <property type="molecule type" value="Genomic_DNA"/>
</dbReference>
<evidence type="ECO:0000313" key="1">
    <source>
        <dbReference type="EMBL" id="CAB5033370.1"/>
    </source>
</evidence>
<name>A0A6J7RYL1_9ZZZZ</name>
<proteinExistence type="predicted"/>
<accession>A0A6J7RYL1</accession>
<reference evidence="1" key="1">
    <citation type="submission" date="2020-05" db="EMBL/GenBank/DDBJ databases">
        <authorList>
            <person name="Chiriac C."/>
            <person name="Salcher M."/>
            <person name="Ghai R."/>
            <person name="Kavagutti S V."/>
        </authorList>
    </citation>
    <scope>NUCLEOTIDE SEQUENCE</scope>
</reference>
<sequence length="171" mass="19429">MKIQNENEIRSPEYPAGIELARELAKRSAEVKKDNSGMSPGIKTVVTLPVLDPNEILTIVINMWRIKGKMTDSLSKQPKEEIAKEDIKKVARYLESIYNAFTQLGIEIIDRTGEPFDYGLPEKVVATIPQEGISKERVLETLRPTVKWNNHIYPGEVEIATPITKKDKRKK</sequence>